<sequence>SQEDNLFSFEVLPFRSKPSNDNEASNEPTGSKEIDTAENEEDDIFAINETHQTTIKNNNQKSTALYYQAHIKNKEISLIVDSGSSGCIISAALMEELGMESSSNQMKVKIFYCNRRTAL</sequence>
<dbReference type="AlphaFoldDB" id="A0A9W4SZH9"/>
<evidence type="ECO:0000313" key="2">
    <source>
        <dbReference type="EMBL" id="CAI2187057.1"/>
    </source>
</evidence>
<name>A0A9W4SZH9_9GLOM</name>
<organism evidence="2 3">
    <name type="scientific">Funneliformis geosporum</name>
    <dbReference type="NCBI Taxonomy" id="1117311"/>
    <lineage>
        <taxon>Eukaryota</taxon>
        <taxon>Fungi</taxon>
        <taxon>Fungi incertae sedis</taxon>
        <taxon>Mucoromycota</taxon>
        <taxon>Glomeromycotina</taxon>
        <taxon>Glomeromycetes</taxon>
        <taxon>Glomerales</taxon>
        <taxon>Glomeraceae</taxon>
        <taxon>Funneliformis</taxon>
    </lineage>
</organism>
<comment type="caution">
    <text evidence="2">The sequence shown here is derived from an EMBL/GenBank/DDBJ whole genome shotgun (WGS) entry which is preliminary data.</text>
</comment>
<keyword evidence="3" id="KW-1185">Reference proteome</keyword>
<feature type="region of interest" description="Disordered" evidence="1">
    <location>
        <begin position="1"/>
        <end position="40"/>
    </location>
</feature>
<reference evidence="2" key="1">
    <citation type="submission" date="2022-08" db="EMBL/GenBank/DDBJ databases">
        <authorList>
            <person name="Kallberg Y."/>
            <person name="Tangrot J."/>
            <person name="Rosling A."/>
        </authorList>
    </citation>
    <scope>NUCLEOTIDE SEQUENCE</scope>
    <source>
        <strain evidence="2">Wild A</strain>
    </source>
</reference>
<gene>
    <name evidence="2" type="ORF">FWILDA_LOCUS12886</name>
</gene>
<evidence type="ECO:0000256" key="1">
    <source>
        <dbReference type="SAM" id="MobiDB-lite"/>
    </source>
</evidence>
<dbReference type="Gene3D" id="2.40.70.10">
    <property type="entry name" value="Acid Proteases"/>
    <property type="match status" value="1"/>
</dbReference>
<protein>
    <submittedName>
        <fullName evidence="2">161_t:CDS:1</fullName>
    </submittedName>
</protein>
<dbReference type="InterPro" id="IPR021109">
    <property type="entry name" value="Peptidase_aspartic_dom_sf"/>
</dbReference>
<feature type="compositionally biased region" description="Polar residues" evidence="1">
    <location>
        <begin position="17"/>
        <end position="29"/>
    </location>
</feature>
<proteinExistence type="predicted"/>
<dbReference type="Pfam" id="PF13650">
    <property type="entry name" value="Asp_protease_2"/>
    <property type="match status" value="1"/>
</dbReference>
<accession>A0A9W4SZH9</accession>
<feature type="non-terminal residue" evidence="2">
    <location>
        <position position="119"/>
    </location>
</feature>
<evidence type="ECO:0000313" key="3">
    <source>
        <dbReference type="Proteomes" id="UP001153678"/>
    </source>
</evidence>
<dbReference type="Proteomes" id="UP001153678">
    <property type="component" value="Unassembled WGS sequence"/>
</dbReference>
<dbReference type="EMBL" id="CAMKVN010004431">
    <property type="protein sequence ID" value="CAI2187057.1"/>
    <property type="molecule type" value="Genomic_DNA"/>
</dbReference>
<dbReference type="OrthoDB" id="2442646at2759"/>